<organism evidence="2 3">
    <name type="scientific">Azotobacter beijerinckii</name>
    <dbReference type="NCBI Taxonomy" id="170623"/>
    <lineage>
        <taxon>Bacteria</taxon>
        <taxon>Pseudomonadati</taxon>
        <taxon>Pseudomonadota</taxon>
        <taxon>Gammaproteobacteria</taxon>
        <taxon>Pseudomonadales</taxon>
        <taxon>Pseudomonadaceae</taxon>
        <taxon>Azotobacter</taxon>
    </lineage>
</organism>
<feature type="transmembrane region" description="Helical" evidence="1">
    <location>
        <begin position="134"/>
        <end position="155"/>
    </location>
</feature>
<dbReference type="EMBL" id="FNYO01000101">
    <property type="protein sequence ID" value="SEJ43167.1"/>
    <property type="molecule type" value="Genomic_DNA"/>
</dbReference>
<evidence type="ECO:0008006" key="4">
    <source>
        <dbReference type="Google" id="ProtNLM"/>
    </source>
</evidence>
<evidence type="ECO:0000256" key="1">
    <source>
        <dbReference type="SAM" id="Phobius"/>
    </source>
</evidence>
<feature type="transmembrane region" description="Helical" evidence="1">
    <location>
        <begin position="12"/>
        <end position="45"/>
    </location>
</feature>
<keyword evidence="1" id="KW-0812">Transmembrane</keyword>
<dbReference type="STRING" id="170623.SAMN04244579_04334"/>
<dbReference type="Pfam" id="PF06496">
    <property type="entry name" value="DUF1097"/>
    <property type="match status" value="1"/>
</dbReference>
<keyword evidence="1" id="KW-1133">Transmembrane helix</keyword>
<protein>
    <recommendedName>
        <fullName evidence="4">DUF1097 domain-containing protein</fullName>
    </recommendedName>
</protein>
<dbReference type="InterPro" id="IPR009476">
    <property type="entry name" value="DUF1097"/>
</dbReference>
<name>A0A1H6YVX9_9GAMM</name>
<reference evidence="2 3" key="1">
    <citation type="submission" date="2016-10" db="EMBL/GenBank/DDBJ databases">
        <authorList>
            <person name="de Groot N.N."/>
        </authorList>
    </citation>
    <scope>NUCLEOTIDE SEQUENCE [LARGE SCALE GENOMIC DNA]</scope>
    <source>
        <strain evidence="2 3">DSM 1041</strain>
    </source>
</reference>
<proteinExistence type="predicted"/>
<dbReference type="AlphaFoldDB" id="A0A1H6YVX9"/>
<evidence type="ECO:0000313" key="3">
    <source>
        <dbReference type="Proteomes" id="UP000199005"/>
    </source>
</evidence>
<dbReference type="RefSeq" id="WP_090902821.1">
    <property type="nucleotide sequence ID" value="NZ_FNYO01000101.1"/>
</dbReference>
<keyword evidence="1" id="KW-0472">Membrane</keyword>
<gene>
    <name evidence="2" type="ORF">SAMN04244579_04334</name>
</gene>
<sequence length="163" mass="16994">MSHSQTSPRGYITVTVIAAITASLAAASALAFSLPVWAMFVGWIAFFTRGLTTRSTIENLGCVWLGLGVGALAALTIGALELVLGVSMALPLVVFVVALIVVGLRGLPVLNNFLGYFLGLVAWFAAHLEPSLENVAHLAGAGTIGPVAGWISHFIPRRVLKTA</sequence>
<accession>A0A1H6YVX9</accession>
<dbReference type="Proteomes" id="UP000199005">
    <property type="component" value="Unassembled WGS sequence"/>
</dbReference>
<feature type="transmembrane region" description="Helical" evidence="1">
    <location>
        <begin position="109"/>
        <end position="128"/>
    </location>
</feature>
<feature type="transmembrane region" description="Helical" evidence="1">
    <location>
        <begin position="57"/>
        <end position="77"/>
    </location>
</feature>
<feature type="transmembrane region" description="Helical" evidence="1">
    <location>
        <begin position="83"/>
        <end position="102"/>
    </location>
</feature>
<evidence type="ECO:0000313" key="2">
    <source>
        <dbReference type="EMBL" id="SEJ43167.1"/>
    </source>
</evidence>